<evidence type="ECO:0000256" key="2">
    <source>
        <dbReference type="SAM" id="SignalP"/>
    </source>
</evidence>
<keyword evidence="2" id="KW-0732">Signal</keyword>
<proteinExistence type="predicted"/>
<evidence type="ECO:0000313" key="3">
    <source>
        <dbReference type="EMBL" id="OUS11933.1"/>
    </source>
</evidence>
<feature type="signal peptide" evidence="2">
    <location>
        <begin position="1"/>
        <end position="19"/>
    </location>
</feature>
<sequence>MKVKIFRMFIVLAFAKALLSCNTESQLESEIKAIPLDVELIKFHEEFSNSNSEDLPKLKAAFPLFFPEKTPDSIWNSKLNGQDTIYNVLDKAVKEAKFDYDQIEEEVEDVMRHVVYYFPDFEPTSIVTVLSEVNYRQKVIPLEDQLIISIDTYLGQDHELYLGINKYQRENLNREQLPADVALAYSRLFVNPTFDRSLLSNMIYHGKLHYLQELFAPHTTGDQRFNYTPVKYKFTVENESQMWRYFIDNELIYKTDSKLLSRFILPAPFSKFYLEVDQETPGGVGRYIGYRMVKSFMENNEVDIETMIQLNAEDIFERSKYKPLQ</sequence>
<dbReference type="Pfam" id="PF25594">
    <property type="entry name" value="GldB_lipo"/>
    <property type="match status" value="1"/>
</dbReference>
<feature type="chain" id="PRO_5013210237" evidence="2">
    <location>
        <begin position="20"/>
        <end position="325"/>
    </location>
</feature>
<evidence type="ECO:0000256" key="1">
    <source>
        <dbReference type="SAM" id="Coils"/>
    </source>
</evidence>
<dbReference type="EMBL" id="MAAX01000170">
    <property type="protein sequence ID" value="OUS11933.1"/>
    <property type="molecule type" value="Genomic_DNA"/>
</dbReference>
<keyword evidence="3" id="KW-0449">Lipoprotein</keyword>
<reference evidence="4" key="1">
    <citation type="journal article" date="2017" name="Proc. Natl. Acad. Sci. U.S.A.">
        <title>Simulation of Deepwater Horizon oil plume reveals substrate specialization within a complex community of hydrocarbon-degraders.</title>
        <authorList>
            <person name="Hu P."/>
            <person name="Dubinsky E.A."/>
            <person name="Probst A.J."/>
            <person name="Wang J."/>
            <person name="Sieber C.M.K."/>
            <person name="Tom L.M."/>
            <person name="Gardinali P."/>
            <person name="Banfield J.F."/>
            <person name="Atlas R.M."/>
            <person name="Andersen G.L."/>
        </authorList>
    </citation>
    <scope>NUCLEOTIDE SEQUENCE [LARGE SCALE GENOMIC DNA]</scope>
</reference>
<dbReference type="RefSeq" id="WP_303687458.1">
    <property type="nucleotide sequence ID" value="NZ_CAJXYO010000023.1"/>
</dbReference>
<comment type="caution">
    <text evidence="3">The sequence shown here is derived from an EMBL/GenBank/DDBJ whole genome shotgun (WGS) entry which is preliminary data.</text>
</comment>
<protein>
    <submittedName>
        <fullName evidence="3">Gliding motility lipoprotein GldB</fullName>
    </submittedName>
</protein>
<dbReference type="NCBIfam" id="TIGR03514">
    <property type="entry name" value="GldB_lipo"/>
    <property type="match status" value="1"/>
</dbReference>
<dbReference type="Proteomes" id="UP000196102">
    <property type="component" value="Unassembled WGS sequence"/>
</dbReference>
<dbReference type="AlphaFoldDB" id="A0A1Z8ANR2"/>
<organism evidence="3 4">
    <name type="scientific">Nonlabens dokdonensis</name>
    <dbReference type="NCBI Taxonomy" id="328515"/>
    <lineage>
        <taxon>Bacteria</taxon>
        <taxon>Pseudomonadati</taxon>
        <taxon>Bacteroidota</taxon>
        <taxon>Flavobacteriia</taxon>
        <taxon>Flavobacteriales</taxon>
        <taxon>Flavobacteriaceae</taxon>
        <taxon>Nonlabens</taxon>
    </lineage>
</organism>
<feature type="coiled-coil region" evidence="1">
    <location>
        <begin position="86"/>
        <end position="113"/>
    </location>
</feature>
<accession>A0A1Z8ANR2</accession>
<evidence type="ECO:0000313" key="4">
    <source>
        <dbReference type="Proteomes" id="UP000196102"/>
    </source>
</evidence>
<dbReference type="InterPro" id="IPR019853">
    <property type="entry name" value="GldB-like"/>
</dbReference>
<gene>
    <name evidence="3" type="ORF">A9Q93_10845</name>
</gene>
<keyword evidence="1" id="KW-0175">Coiled coil</keyword>
<name>A0A1Z8ANR2_9FLAO</name>